<dbReference type="AlphaFoldDB" id="A0A6G1K7P3"/>
<accession>A0A6G1K7P3</accession>
<evidence type="ECO:0000313" key="3">
    <source>
        <dbReference type="EMBL" id="KAF2708643.1"/>
    </source>
</evidence>
<keyword evidence="2" id="KW-0472">Membrane</keyword>
<keyword evidence="2" id="KW-1133">Transmembrane helix</keyword>
<feature type="region of interest" description="Disordered" evidence="1">
    <location>
        <begin position="55"/>
        <end position="232"/>
    </location>
</feature>
<feature type="compositionally biased region" description="Polar residues" evidence="1">
    <location>
        <begin position="55"/>
        <end position="65"/>
    </location>
</feature>
<feature type="transmembrane region" description="Helical" evidence="2">
    <location>
        <begin position="16"/>
        <end position="37"/>
    </location>
</feature>
<evidence type="ECO:0000313" key="4">
    <source>
        <dbReference type="Proteomes" id="UP000799428"/>
    </source>
</evidence>
<gene>
    <name evidence="3" type="ORF">K504DRAFT_491334</name>
</gene>
<dbReference type="Proteomes" id="UP000799428">
    <property type="component" value="Unassembled WGS sequence"/>
</dbReference>
<feature type="compositionally biased region" description="Polar residues" evidence="1">
    <location>
        <begin position="223"/>
        <end position="232"/>
    </location>
</feature>
<proteinExistence type="predicted"/>
<evidence type="ECO:0000256" key="2">
    <source>
        <dbReference type="SAM" id="Phobius"/>
    </source>
</evidence>
<keyword evidence="4" id="KW-1185">Reference proteome</keyword>
<feature type="compositionally biased region" description="Basic and acidic residues" evidence="1">
    <location>
        <begin position="128"/>
        <end position="145"/>
    </location>
</feature>
<evidence type="ECO:0000256" key="1">
    <source>
        <dbReference type="SAM" id="MobiDB-lite"/>
    </source>
</evidence>
<keyword evidence="2" id="KW-0812">Transmembrane</keyword>
<organism evidence="3 4">
    <name type="scientific">Pleomassaria siparia CBS 279.74</name>
    <dbReference type="NCBI Taxonomy" id="1314801"/>
    <lineage>
        <taxon>Eukaryota</taxon>
        <taxon>Fungi</taxon>
        <taxon>Dikarya</taxon>
        <taxon>Ascomycota</taxon>
        <taxon>Pezizomycotina</taxon>
        <taxon>Dothideomycetes</taxon>
        <taxon>Pleosporomycetidae</taxon>
        <taxon>Pleosporales</taxon>
        <taxon>Pleomassariaceae</taxon>
        <taxon>Pleomassaria</taxon>
    </lineage>
</organism>
<reference evidence="3" key="1">
    <citation type="journal article" date="2020" name="Stud. Mycol.">
        <title>101 Dothideomycetes genomes: a test case for predicting lifestyles and emergence of pathogens.</title>
        <authorList>
            <person name="Haridas S."/>
            <person name="Albert R."/>
            <person name="Binder M."/>
            <person name="Bloem J."/>
            <person name="Labutti K."/>
            <person name="Salamov A."/>
            <person name="Andreopoulos B."/>
            <person name="Baker S."/>
            <person name="Barry K."/>
            <person name="Bills G."/>
            <person name="Bluhm B."/>
            <person name="Cannon C."/>
            <person name="Castanera R."/>
            <person name="Culley D."/>
            <person name="Daum C."/>
            <person name="Ezra D."/>
            <person name="Gonzalez J."/>
            <person name="Henrissat B."/>
            <person name="Kuo A."/>
            <person name="Liang C."/>
            <person name="Lipzen A."/>
            <person name="Lutzoni F."/>
            <person name="Magnuson J."/>
            <person name="Mondo S."/>
            <person name="Nolan M."/>
            <person name="Ohm R."/>
            <person name="Pangilinan J."/>
            <person name="Park H.-J."/>
            <person name="Ramirez L."/>
            <person name="Alfaro M."/>
            <person name="Sun H."/>
            <person name="Tritt A."/>
            <person name="Yoshinaga Y."/>
            <person name="Zwiers L.-H."/>
            <person name="Turgeon B."/>
            <person name="Goodwin S."/>
            <person name="Spatafora J."/>
            <person name="Crous P."/>
            <person name="Grigoriev I."/>
        </authorList>
    </citation>
    <scope>NUCLEOTIDE SEQUENCE</scope>
    <source>
        <strain evidence="3">CBS 279.74</strain>
    </source>
</reference>
<sequence>MAPDLYRRDMSASSPLWAISIILLVIAVVGLAILWALSGPRIGNPFDCLERTGGTFTSDPRITHSSGKHRPWGSVRTSLQSSPRIHRPRSPLGLASSPDSTPPLCSRSASCRRTNLAPPQRPAPVYDHSSHSHDYEPLGDTKVEPRLPSSPFPPGEVGGMLPDSEDQQTQSHSHDRGTGRSASVQLYPKQTGEYDQEECHLGRSKRQGRNLTAHIRPSCRSPPITTSQKGPL</sequence>
<name>A0A6G1K7P3_9PLEO</name>
<dbReference type="EMBL" id="MU005771">
    <property type="protein sequence ID" value="KAF2708643.1"/>
    <property type="molecule type" value="Genomic_DNA"/>
</dbReference>
<protein>
    <submittedName>
        <fullName evidence="3">Uncharacterized protein</fullName>
    </submittedName>
</protein>